<protein>
    <recommendedName>
        <fullName evidence="3">Fibronectin type III domain-containing protein</fullName>
    </recommendedName>
</protein>
<name>A0A937XIR7_UNCW3</name>
<gene>
    <name evidence="1" type="ORF">FJY68_11110</name>
</gene>
<proteinExistence type="predicted"/>
<dbReference type="InterPro" id="IPR013783">
    <property type="entry name" value="Ig-like_fold"/>
</dbReference>
<reference evidence="1" key="1">
    <citation type="submission" date="2019-03" db="EMBL/GenBank/DDBJ databases">
        <title>Lake Tanganyika Metagenome-Assembled Genomes (MAGs).</title>
        <authorList>
            <person name="Tran P."/>
        </authorList>
    </citation>
    <scope>NUCLEOTIDE SEQUENCE</scope>
    <source>
        <strain evidence="1">K_DeepCast_150m_m2_040</strain>
    </source>
</reference>
<evidence type="ECO:0000313" key="2">
    <source>
        <dbReference type="Proteomes" id="UP000779900"/>
    </source>
</evidence>
<dbReference type="EMBL" id="VGIR01000080">
    <property type="protein sequence ID" value="MBM3332376.1"/>
    <property type="molecule type" value="Genomic_DNA"/>
</dbReference>
<dbReference type="AlphaFoldDB" id="A0A937XIR7"/>
<dbReference type="Proteomes" id="UP000779900">
    <property type="component" value="Unassembled WGS sequence"/>
</dbReference>
<dbReference type="PROSITE" id="PS51257">
    <property type="entry name" value="PROKAR_LIPOPROTEIN"/>
    <property type="match status" value="1"/>
</dbReference>
<organism evidence="1 2">
    <name type="scientific">candidate division WOR-3 bacterium</name>
    <dbReference type="NCBI Taxonomy" id="2052148"/>
    <lineage>
        <taxon>Bacteria</taxon>
        <taxon>Bacteria division WOR-3</taxon>
    </lineage>
</organism>
<comment type="caution">
    <text evidence="1">The sequence shown here is derived from an EMBL/GenBank/DDBJ whole genome shotgun (WGS) entry which is preliminary data.</text>
</comment>
<sequence>MEVMRPTLTTCLILLALACTNPYDFEPGDPTKADPPPPPELLQPQNGWQSDLYLYPQQVNLGWQALPGALFYQIEVYRDSLLRTQYLVYANQRATQPSGSAAFSTHGWYFWRVRAASRNWNDYTDWSQPFRFGLPNPAR</sequence>
<evidence type="ECO:0008006" key="3">
    <source>
        <dbReference type="Google" id="ProtNLM"/>
    </source>
</evidence>
<dbReference type="Gene3D" id="2.60.40.10">
    <property type="entry name" value="Immunoglobulins"/>
    <property type="match status" value="1"/>
</dbReference>
<evidence type="ECO:0000313" key="1">
    <source>
        <dbReference type="EMBL" id="MBM3332376.1"/>
    </source>
</evidence>
<accession>A0A937XIR7</accession>